<dbReference type="PATRIC" id="fig|1703775.3.peg.2060"/>
<dbReference type="PANTHER" id="PTHR43398">
    <property type="entry name" value="DOLICHOL-PHOSPHATE MANNOSYLTRANSFERASE SUBUNIT 1"/>
    <property type="match status" value="1"/>
</dbReference>
<dbReference type="Proteomes" id="UP000051861">
    <property type="component" value="Unassembled WGS sequence"/>
</dbReference>
<organism evidence="5 6">
    <name type="scientific">candidate division WOR-1 bacterium DG_54_3</name>
    <dbReference type="NCBI Taxonomy" id="1703775"/>
    <lineage>
        <taxon>Bacteria</taxon>
        <taxon>Bacillati</taxon>
        <taxon>Saganbacteria</taxon>
    </lineage>
</organism>
<feature type="domain" description="Glycosyltransferase 2-like" evidence="4">
    <location>
        <begin position="5"/>
        <end position="166"/>
    </location>
</feature>
<proteinExistence type="inferred from homology"/>
<dbReference type="InterPro" id="IPR029044">
    <property type="entry name" value="Nucleotide-diphossugar_trans"/>
</dbReference>
<dbReference type="InterPro" id="IPR039528">
    <property type="entry name" value="DPM1-like"/>
</dbReference>
<dbReference type="AlphaFoldDB" id="A0A0S7Y259"/>
<dbReference type="Pfam" id="PF00535">
    <property type="entry name" value="Glycos_transf_2"/>
    <property type="match status" value="1"/>
</dbReference>
<reference evidence="5 6" key="1">
    <citation type="journal article" date="2015" name="Microbiome">
        <title>Genomic resolution of linkages in carbon, nitrogen, and sulfur cycling among widespread estuary sediment bacteria.</title>
        <authorList>
            <person name="Baker B.J."/>
            <person name="Lazar C.S."/>
            <person name="Teske A.P."/>
            <person name="Dick G.J."/>
        </authorList>
    </citation>
    <scope>NUCLEOTIDE SEQUENCE [LARGE SCALE GENOMIC DNA]</scope>
    <source>
        <strain evidence="5">DG_54_3</strain>
    </source>
</reference>
<keyword evidence="2" id="KW-0328">Glycosyltransferase</keyword>
<dbReference type="GO" id="GO:0004582">
    <property type="term" value="F:dolichyl-phosphate beta-D-mannosyltransferase activity"/>
    <property type="evidence" value="ECO:0007669"/>
    <property type="project" value="InterPro"/>
</dbReference>
<evidence type="ECO:0000256" key="2">
    <source>
        <dbReference type="ARBA" id="ARBA00022676"/>
    </source>
</evidence>
<dbReference type="Gene3D" id="3.90.550.10">
    <property type="entry name" value="Spore Coat Polysaccharide Biosynthesis Protein SpsA, Chain A"/>
    <property type="match status" value="1"/>
</dbReference>
<accession>A0A0S7Y259</accession>
<dbReference type="CDD" id="cd06442">
    <property type="entry name" value="DPM1_like"/>
    <property type="match status" value="1"/>
</dbReference>
<evidence type="ECO:0000313" key="5">
    <source>
        <dbReference type="EMBL" id="KPJ68682.1"/>
    </source>
</evidence>
<comment type="similarity">
    <text evidence="1">Belongs to the glycosyltransferase 2 family.</text>
</comment>
<dbReference type="FunFam" id="3.90.550.10:FF:000122">
    <property type="entry name" value="Dolichol-phosphate mannosyltransferase subunit 1"/>
    <property type="match status" value="1"/>
</dbReference>
<keyword evidence="3" id="KW-0808">Transferase</keyword>
<evidence type="ECO:0000256" key="1">
    <source>
        <dbReference type="ARBA" id="ARBA00006739"/>
    </source>
</evidence>
<dbReference type="InterPro" id="IPR001173">
    <property type="entry name" value="Glyco_trans_2-like"/>
</dbReference>
<dbReference type="EMBL" id="LIZX01000043">
    <property type="protein sequence ID" value="KPJ68682.1"/>
    <property type="molecule type" value="Genomic_DNA"/>
</dbReference>
<sequence length="239" mass="27672">MPAIIVIPTYNEAKNIEKLLDQILSLNLDLQVIVVDDSSHDGTGDIVENLSRDNNKVHLIRRTNRRSFGESYKDGFQYAFALEPEYIIQMDADLSHPPEFIPNFLTHIHKHDLIIGSRYMDGIRILNWSIKRLILSLFANRYIQTLLGLPFEDCTSGFRCWNAKALKNIHMNHIASNGYAFLVEMAYIAYKRGYNIKEIPIIFVEREKGDSKMTMKLVFESALLPWRLLLSHFLKADSR</sequence>
<evidence type="ECO:0000313" key="6">
    <source>
        <dbReference type="Proteomes" id="UP000051861"/>
    </source>
</evidence>
<name>A0A0S7Y259_UNCSA</name>
<dbReference type="GO" id="GO:0009247">
    <property type="term" value="P:glycolipid biosynthetic process"/>
    <property type="evidence" value="ECO:0007669"/>
    <property type="project" value="TreeGrafter"/>
</dbReference>
<comment type="caution">
    <text evidence="5">The sequence shown here is derived from an EMBL/GenBank/DDBJ whole genome shotgun (WGS) entry which is preliminary data.</text>
</comment>
<evidence type="ECO:0000259" key="4">
    <source>
        <dbReference type="Pfam" id="PF00535"/>
    </source>
</evidence>
<dbReference type="PANTHER" id="PTHR43398:SF1">
    <property type="entry name" value="DOLICHOL-PHOSPHATE MANNOSYLTRANSFERASE SUBUNIT 1"/>
    <property type="match status" value="1"/>
</dbReference>
<dbReference type="SUPFAM" id="SSF53448">
    <property type="entry name" value="Nucleotide-diphospho-sugar transferases"/>
    <property type="match status" value="1"/>
</dbReference>
<gene>
    <name evidence="5" type="ORF">AMJ44_05720</name>
</gene>
<protein>
    <recommendedName>
        <fullName evidence="4">Glycosyltransferase 2-like domain-containing protein</fullName>
    </recommendedName>
</protein>
<evidence type="ECO:0000256" key="3">
    <source>
        <dbReference type="ARBA" id="ARBA00022679"/>
    </source>
</evidence>
<dbReference type="GO" id="GO:0016020">
    <property type="term" value="C:membrane"/>
    <property type="evidence" value="ECO:0007669"/>
    <property type="project" value="GOC"/>
</dbReference>